<comment type="caution">
    <text evidence="8">The sequence shown here is derived from an EMBL/GenBank/DDBJ whole genome shotgun (WGS) entry which is preliminary data.</text>
</comment>
<organism evidence="8 9">
    <name type="scientific">Amycolatopsis endophytica</name>
    <dbReference type="NCBI Taxonomy" id="860233"/>
    <lineage>
        <taxon>Bacteria</taxon>
        <taxon>Bacillati</taxon>
        <taxon>Actinomycetota</taxon>
        <taxon>Actinomycetes</taxon>
        <taxon>Pseudonocardiales</taxon>
        <taxon>Pseudonocardiaceae</taxon>
        <taxon>Amycolatopsis</taxon>
    </lineage>
</organism>
<keyword evidence="9" id="KW-1185">Reference proteome</keyword>
<dbReference type="Gene3D" id="3.40.50.1010">
    <property type="entry name" value="5'-nuclease"/>
    <property type="match status" value="1"/>
</dbReference>
<comment type="similarity">
    <text evidence="6">Belongs to the PINc/VapC protein family.</text>
</comment>
<evidence type="ECO:0000313" key="8">
    <source>
        <dbReference type="EMBL" id="NYI87669.1"/>
    </source>
</evidence>
<comment type="function">
    <text evidence="6">Toxic component of a toxin-antitoxin (TA) system. An RNase.</text>
</comment>
<dbReference type="AlphaFoldDB" id="A0A853AYF8"/>
<name>A0A853AYF8_9PSEU</name>
<evidence type="ECO:0000256" key="1">
    <source>
        <dbReference type="ARBA" id="ARBA00022649"/>
    </source>
</evidence>
<evidence type="ECO:0000256" key="5">
    <source>
        <dbReference type="ARBA" id="ARBA00022842"/>
    </source>
</evidence>
<feature type="domain" description="PIN" evidence="7">
    <location>
        <begin position="3"/>
        <end position="124"/>
    </location>
</feature>
<keyword evidence="1 6" id="KW-1277">Toxin-antitoxin system</keyword>
<evidence type="ECO:0000259" key="7">
    <source>
        <dbReference type="Pfam" id="PF01850"/>
    </source>
</evidence>
<dbReference type="GO" id="GO:0016787">
    <property type="term" value="F:hydrolase activity"/>
    <property type="evidence" value="ECO:0007669"/>
    <property type="project" value="UniProtKB-KW"/>
</dbReference>
<comment type="cofactor">
    <cofactor evidence="6">
        <name>Mg(2+)</name>
        <dbReference type="ChEBI" id="CHEBI:18420"/>
    </cofactor>
</comment>
<evidence type="ECO:0000256" key="2">
    <source>
        <dbReference type="ARBA" id="ARBA00022722"/>
    </source>
</evidence>
<dbReference type="EC" id="3.1.-.-" evidence="6"/>
<dbReference type="RefSeq" id="WP_179772034.1">
    <property type="nucleotide sequence ID" value="NZ_JACCFK010000001.1"/>
</dbReference>
<proteinExistence type="inferred from homology"/>
<feature type="binding site" evidence="6">
    <location>
        <position position="98"/>
    </location>
    <ligand>
        <name>Mg(2+)</name>
        <dbReference type="ChEBI" id="CHEBI:18420"/>
    </ligand>
</feature>
<dbReference type="CDD" id="cd09874">
    <property type="entry name" value="PIN_MT3492-like"/>
    <property type="match status" value="1"/>
</dbReference>
<dbReference type="InterPro" id="IPR002716">
    <property type="entry name" value="PIN_dom"/>
</dbReference>
<dbReference type="Pfam" id="PF01850">
    <property type="entry name" value="PIN"/>
    <property type="match status" value="1"/>
</dbReference>
<evidence type="ECO:0000256" key="6">
    <source>
        <dbReference type="HAMAP-Rule" id="MF_00265"/>
    </source>
</evidence>
<evidence type="ECO:0000256" key="3">
    <source>
        <dbReference type="ARBA" id="ARBA00022723"/>
    </source>
</evidence>
<dbReference type="InterPro" id="IPR022907">
    <property type="entry name" value="VapC_family"/>
</dbReference>
<protein>
    <recommendedName>
        <fullName evidence="6">Ribonuclease VapC</fullName>
        <shortName evidence="6">RNase VapC</shortName>
        <ecNumber evidence="6">3.1.-.-</ecNumber>
    </recommendedName>
    <alternativeName>
        <fullName evidence="6">Toxin VapC</fullName>
    </alternativeName>
</protein>
<dbReference type="SUPFAM" id="SSF88723">
    <property type="entry name" value="PIN domain-like"/>
    <property type="match status" value="1"/>
</dbReference>
<keyword evidence="3 6" id="KW-0479">Metal-binding</keyword>
<dbReference type="InterPro" id="IPR029060">
    <property type="entry name" value="PIN-like_dom_sf"/>
</dbReference>
<dbReference type="HAMAP" id="MF_00265">
    <property type="entry name" value="VapC_Nob1"/>
    <property type="match status" value="1"/>
</dbReference>
<keyword evidence="5 6" id="KW-0460">Magnesium</keyword>
<dbReference type="Proteomes" id="UP000549616">
    <property type="component" value="Unassembled WGS sequence"/>
</dbReference>
<accession>A0A853AYF8</accession>
<feature type="binding site" evidence="6">
    <location>
        <position position="6"/>
    </location>
    <ligand>
        <name>Mg(2+)</name>
        <dbReference type="ChEBI" id="CHEBI:18420"/>
    </ligand>
</feature>
<dbReference type="EMBL" id="JACCFK010000001">
    <property type="protein sequence ID" value="NYI87669.1"/>
    <property type="molecule type" value="Genomic_DNA"/>
</dbReference>
<keyword evidence="2 6" id="KW-0540">Nuclease</keyword>
<gene>
    <name evidence="6" type="primary">vapC</name>
    <name evidence="8" type="ORF">HNR02_000992</name>
</gene>
<dbReference type="GO" id="GO:0004540">
    <property type="term" value="F:RNA nuclease activity"/>
    <property type="evidence" value="ECO:0007669"/>
    <property type="project" value="InterPro"/>
</dbReference>
<reference evidence="8 9" key="1">
    <citation type="submission" date="2020-07" db="EMBL/GenBank/DDBJ databases">
        <title>Sequencing the genomes of 1000 actinobacteria strains.</title>
        <authorList>
            <person name="Klenk H.-P."/>
        </authorList>
    </citation>
    <scope>NUCLEOTIDE SEQUENCE [LARGE SCALE GENOMIC DNA]</scope>
    <source>
        <strain evidence="8 9">DSM 104006</strain>
    </source>
</reference>
<keyword evidence="4 6" id="KW-0378">Hydrolase</keyword>
<dbReference type="GO" id="GO:0000287">
    <property type="term" value="F:magnesium ion binding"/>
    <property type="evidence" value="ECO:0007669"/>
    <property type="project" value="UniProtKB-UniRule"/>
</dbReference>
<sequence length="135" mass="14881">MRVYLDTSALIKRVIVEQGSEQLVDEIDRYHERNALLVSSSLAWVEVSRALRVRGDLDFAEVADEVDAALSGVAEHPIGSEVVSLGRHLNPNQSRSLDAIHLASALMLDVDVLVTYDDRLAGAARHNGLRVRTPR</sequence>
<keyword evidence="6" id="KW-0800">Toxin</keyword>
<evidence type="ECO:0000313" key="9">
    <source>
        <dbReference type="Proteomes" id="UP000549616"/>
    </source>
</evidence>
<evidence type="ECO:0000256" key="4">
    <source>
        <dbReference type="ARBA" id="ARBA00022801"/>
    </source>
</evidence>
<dbReference type="GO" id="GO:0090729">
    <property type="term" value="F:toxin activity"/>
    <property type="evidence" value="ECO:0007669"/>
    <property type="project" value="UniProtKB-KW"/>
</dbReference>